<dbReference type="InterPro" id="IPR008979">
    <property type="entry name" value="Galactose-bd-like_sf"/>
</dbReference>
<protein>
    <recommendedName>
        <fullName evidence="1">Xaa-Pro dipeptidyl-peptidase C-terminal domain-containing protein</fullName>
    </recommendedName>
</protein>
<feature type="domain" description="Xaa-Pro dipeptidyl-peptidase C-terminal" evidence="1">
    <location>
        <begin position="2"/>
        <end position="92"/>
    </location>
</feature>
<dbReference type="AlphaFoldDB" id="A0A941IJL1"/>
<accession>A0A941IJL1</accession>
<dbReference type="InterPro" id="IPR013736">
    <property type="entry name" value="Xaa-Pro_dipept_C"/>
</dbReference>
<name>A0A941IJL1_9ACTN</name>
<sequence length="103" mass="10982">MFLRVLDVHEDGQVQSVADGILRITDPGLTDGVPGEVYLGPVGHRFAAGHRIRLLVSSGAHPYYNRNLGNGDPTGTATQILRAHQGVVVGGENGLRIHLPLAR</sequence>
<organism evidence="2 3">
    <name type="scientific">Actinospica acidithermotolerans</name>
    <dbReference type="NCBI Taxonomy" id="2828514"/>
    <lineage>
        <taxon>Bacteria</taxon>
        <taxon>Bacillati</taxon>
        <taxon>Actinomycetota</taxon>
        <taxon>Actinomycetes</taxon>
        <taxon>Catenulisporales</taxon>
        <taxon>Actinospicaceae</taxon>
        <taxon>Actinospica</taxon>
    </lineage>
</organism>
<proteinExistence type="predicted"/>
<comment type="caution">
    <text evidence="2">The sequence shown here is derived from an EMBL/GenBank/DDBJ whole genome shotgun (WGS) entry which is preliminary data.</text>
</comment>
<dbReference type="EMBL" id="JAGSOH010000030">
    <property type="protein sequence ID" value="MBR7827233.1"/>
    <property type="molecule type" value="Genomic_DNA"/>
</dbReference>
<dbReference type="GO" id="GO:0008239">
    <property type="term" value="F:dipeptidyl-peptidase activity"/>
    <property type="evidence" value="ECO:0007669"/>
    <property type="project" value="InterPro"/>
</dbReference>
<evidence type="ECO:0000259" key="1">
    <source>
        <dbReference type="Pfam" id="PF08530"/>
    </source>
</evidence>
<dbReference type="Pfam" id="PF08530">
    <property type="entry name" value="PepX_C"/>
    <property type="match status" value="1"/>
</dbReference>
<dbReference type="Gene3D" id="2.60.120.260">
    <property type="entry name" value="Galactose-binding domain-like"/>
    <property type="match status" value="1"/>
</dbReference>
<evidence type="ECO:0000313" key="2">
    <source>
        <dbReference type="EMBL" id="MBR7827233.1"/>
    </source>
</evidence>
<gene>
    <name evidence="2" type="ORF">KDK95_13025</name>
</gene>
<dbReference type="Proteomes" id="UP000676325">
    <property type="component" value="Unassembled WGS sequence"/>
</dbReference>
<keyword evidence="3" id="KW-1185">Reference proteome</keyword>
<evidence type="ECO:0000313" key="3">
    <source>
        <dbReference type="Proteomes" id="UP000676325"/>
    </source>
</evidence>
<reference evidence="2" key="1">
    <citation type="submission" date="2021-04" db="EMBL/GenBank/DDBJ databases">
        <title>Genome based classification of Actinospica acidithermotolerans sp. nov., an actinobacterium isolated from an Indonesian hot spring.</title>
        <authorList>
            <person name="Kusuma A.B."/>
            <person name="Putra K.E."/>
            <person name="Nafisah S."/>
            <person name="Loh J."/>
            <person name="Nouioui I."/>
            <person name="Goodfellow M."/>
        </authorList>
    </citation>
    <scope>NUCLEOTIDE SEQUENCE</scope>
    <source>
        <strain evidence="2">MGRD01-02</strain>
    </source>
</reference>
<dbReference type="SUPFAM" id="SSF49785">
    <property type="entry name" value="Galactose-binding domain-like"/>
    <property type="match status" value="1"/>
</dbReference>